<feature type="transmembrane region" description="Helical" evidence="1">
    <location>
        <begin position="113"/>
        <end position="135"/>
    </location>
</feature>
<dbReference type="RefSeq" id="WP_378193228.1">
    <property type="nucleotide sequence ID" value="NZ_JBHLZP010000001.1"/>
</dbReference>
<dbReference type="Proteomes" id="UP001589627">
    <property type="component" value="Unassembled WGS sequence"/>
</dbReference>
<feature type="transmembrane region" description="Helical" evidence="1">
    <location>
        <begin position="164"/>
        <end position="181"/>
    </location>
</feature>
<evidence type="ECO:0000313" key="2">
    <source>
        <dbReference type="EMBL" id="MFB9830667.1"/>
    </source>
</evidence>
<accession>A0ABV5Y6M9</accession>
<name>A0ABV5Y6M9_9ACTN</name>
<evidence type="ECO:0000313" key="3">
    <source>
        <dbReference type="Proteomes" id="UP001589627"/>
    </source>
</evidence>
<sequence>MNARVAFLAAPVLLTAYGLIRLADGWDGERGPGPAWTTGHLAFLGALVLFVPVLLTLRRLAGGGRLATATTAIGLTGAGLAMAQITIDIVVGLRAGDHAAMGPMFDRVRQVPGVALAVYDAGPPLFYVGLLVAVAHLAARRAAPVWVPFAVLLATLASAVDLDLVPVGGLLMLVAFVPLIRSGSTRVRVARTPPSTAR</sequence>
<feature type="transmembrane region" description="Helical" evidence="1">
    <location>
        <begin position="35"/>
        <end position="57"/>
    </location>
</feature>
<feature type="transmembrane region" description="Helical" evidence="1">
    <location>
        <begin position="142"/>
        <end position="158"/>
    </location>
</feature>
<gene>
    <name evidence="2" type="ORF">ACFFNX_00385</name>
</gene>
<keyword evidence="1" id="KW-0812">Transmembrane</keyword>
<keyword evidence="1" id="KW-0472">Membrane</keyword>
<organism evidence="2 3">
    <name type="scientific">Actinoallomurus acaciae</name>
    <dbReference type="NCBI Taxonomy" id="502577"/>
    <lineage>
        <taxon>Bacteria</taxon>
        <taxon>Bacillati</taxon>
        <taxon>Actinomycetota</taxon>
        <taxon>Actinomycetes</taxon>
        <taxon>Streptosporangiales</taxon>
        <taxon>Thermomonosporaceae</taxon>
        <taxon>Actinoallomurus</taxon>
    </lineage>
</organism>
<reference evidence="2 3" key="1">
    <citation type="submission" date="2024-09" db="EMBL/GenBank/DDBJ databases">
        <authorList>
            <person name="Sun Q."/>
            <person name="Mori K."/>
        </authorList>
    </citation>
    <scope>NUCLEOTIDE SEQUENCE [LARGE SCALE GENOMIC DNA]</scope>
    <source>
        <strain evidence="2 3">TBRC 0563</strain>
    </source>
</reference>
<dbReference type="EMBL" id="JBHLZP010000001">
    <property type="protein sequence ID" value="MFB9830667.1"/>
    <property type="molecule type" value="Genomic_DNA"/>
</dbReference>
<feature type="transmembrane region" description="Helical" evidence="1">
    <location>
        <begin position="69"/>
        <end position="93"/>
    </location>
</feature>
<keyword evidence="1" id="KW-1133">Transmembrane helix</keyword>
<evidence type="ECO:0000256" key="1">
    <source>
        <dbReference type="SAM" id="Phobius"/>
    </source>
</evidence>
<protein>
    <submittedName>
        <fullName evidence="2">Uncharacterized protein</fullName>
    </submittedName>
</protein>
<keyword evidence="3" id="KW-1185">Reference proteome</keyword>
<comment type="caution">
    <text evidence="2">The sequence shown here is derived from an EMBL/GenBank/DDBJ whole genome shotgun (WGS) entry which is preliminary data.</text>
</comment>
<proteinExistence type="predicted"/>